<evidence type="ECO:0000256" key="1">
    <source>
        <dbReference type="SAM" id="Phobius"/>
    </source>
</evidence>
<name>A0A450XCV8_9GAMM</name>
<feature type="transmembrane region" description="Helical" evidence="1">
    <location>
        <begin position="69"/>
        <end position="89"/>
    </location>
</feature>
<dbReference type="EMBL" id="CAADFO010000009">
    <property type="protein sequence ID" value="VFK24577.1"/>
    <property type="molecule type" value="Genomic_DNA"/>
</dbReference>
<evidence type="ECO:0000313" key="2">
    <source>
        <dbReference type="EMBL" id="VFK24577.1"/>
    </source>
</evidence>
<reference evidence="3" key="1">
    <citation type="submission" date="2019-02" db="EMBL/GenBank/DDBJ databases">
        <authorList>
            <person name="Gruber-Vodicka R. H."/>
            <person name="Seah K. B. B."/>
        </authorList>
    </citation>
    <scope>NUCLEOTIDE SEQUENCE</scope>
    <source>
        <strain evidence="2">BECK_BZ197</strain>
        <strain evidence="4">BECK_BZ198</strain>
        <strain evidence="3">BECK_BZ199</strain>
    </source>
</reference>
<organism evidence="3">
    <name type="scientific">Candidatus Kentrum sp. MB</name>
    <dbReference type="NCBI Taxonomy" id="2138164"/>
    <lineage>
        <taxon>Bacteria</taxon>
        <taxon>Pseudomonadati</taxon>
        <taxon>Pseudomonadota</taxon>
        <taxon>Gammaproteobacteria</taxon>
        <taxon>Candidatus Kentrum</taxon>
    </lineage>
</organism>
<feature type="transmembrane region" description="Helical" evidence="1">
    <location>
        <begin position="109"/>
        <end position="129"/>
    </location>
</feature>
<protein>
    <submittedName>
        <fullName evidence="3">Uncharacterized protein</fullName>
    </submittedName>
</protein>
<keyword evidence="1" id="KW-0472">Membrane</keyword>
<evidence type="ECO:0000313" key="4">
    <source>
        <dbReference type="EMBL" id="VFK74900.1"/>
    </source>
</evidence>
<accession>A0A450XCV8</accession>
<sequence length="494" mass="55897">MNMRTLVQWFTWIRLYWKYQFGMRSRVSGDIRAFATGGDINGNTKAWCTPSEGRICKDFEQLEGDDITHFKWITLGIWLTLIAVFWLLFRTMGIMPRLLEFLQPSSVEYLDIFMGIIGGIGVIILIWILSSANEKLPLQVTKQEAEEAAGNLRLSGEIGRQPTPTWQRLSLLVVVALEAAIFGSLVISYVGDFTNTQNLLAGGVFGIVLAIVLTVMTHKAGKAIYVAFHHAKLVKAVTQETEQVIETRKSQNSGSETGVMKQAIEHAETFGNIKRVYGITQFDGEPLPFIKAWGIPILTLVLAIIVAVAGFVVRDSIQNNIIDIIKRQQIEETSLRSELDDISEQIMIPEDIMEETRKGQEQQIDSVASNERKAARFGILIIAITFLGLQVITTLIGYSDGFSFSENAHTYYPRWMAYEKHTRVFTNDVLEKHRRARIEAFYRRVDSLLAKYYNIAFSNTGRSGRSMPLHKALESRGPLQFEAYKKYRTPHTKA</sequence>
<feature type="transmembrane region" description="Helical" evidence="1">
    <location>
        <begin position="198"/>
        <end position="216"/>
    </location>
</feature>
<proteinExistence type="predicted"/>
<feature type="transmembrane region" description="Helical" evidence="1">
    <location>
        <begin position="293"/>
        <end position="313"/>
    </location>
</feature>
<keyword evidence="1" id="KW-1133">Transmembrane helix</keyword>
<evidence type="ECO:0000313" key="3">
    <source>
        <dbReference type="EMBL" id="VFK27117.1"/>
    </source>
</evidence>
<feature type="transmembrane region" description="Helical" evidence="1">
    <location>
        <begin position="169"/>
        <end position="191"/>
    </location>
</feature>
<gene>
    <name evidence="2" type="ORF">BECKMB1821G_GA0114241_10097</name>
    <name evidence="4" type="ORF">BECKMB1821H_GA0114242_10128</name>
    <name evidence="3" type="ORF">BECKMB1821I_GA0114274_100245</name>
</gene>
<feature type="transmembrane region" description="Helical" evidence="1">
    <location>
        <begin position="377"/>
        <end position="398"/>
    </location>
</feature>
<dbReference type="EMBL" id="CAADFQ010000002">
    <property type="protein sequence ID" value="VFK27117.1"/>
    <property type="molecule type" value="Genomic_DNA"/>
</dbReference>
<keyword evidence="1" id="KW-0812">Transmembrane</keyword>
<dbReference type="EMBL" id="CAADGH010000012">
    <property type="protein sequence ID" value="VFK74900.1"/>
    <property type="molecule type" value="Genomic_DNA"/>
</dbReference>
<dbReference type="AlphaFoldDB" id="A0A450XCV8"/>